<dbReference type="InterPro" id="IPR005814">
    <property type="entry name" value="Aminotrans_3"/>
</dbReference>
<dbReference type="InterPro" id="IPR015421">
    <property type="entry name" value="PyrdxlP-dep_Trfase_major"/>
</dbReference>
<proteinExistence type="inferred from homology"/>
<evidence type="ECO:0000256" key="4">
    <source>
        <dbReference type="ARBA" id="ARBA00013049"/>
    </source>
</evidence>
<dbReference type="FunFam" id="3.40.640.10:FF:000004">
    <property type="entry name" value="Acetylornithine aminotransferase"/>
    <property type="match status" value="1"/>
</dbReference>
<comment type="similarity">
    <text evidence="3 9">Belongs to the class-III pyridoxal-phosphate-dependent aminotransferase family.</text>
</comment>
<evidence type="ECO:0000256" key="1">
    <source>
        <dbReference type="ARBA" id="ARBA00001781"/>
    </source>
</evidence>
<dbReference type="GO" id="GO:0030170">
    <property type="term" value="F:pyridoxal phosphate binding"/>
    <property type="evidence" value="ECO:0007669"/>
    <property type="project" value="InterPro"/>
</dbReference>
<organism evidence="10">
    <name type="scientific">Sesamum angustifolium</name>
    <dbReference type="NCBI Taxonomy" id="2727405"/>
    <lineage>
        <taxon>Eukaryota</taxon>
        <taxon>Viridiplantae</taxon>
        <taxon>Streptophyta</taxon>
        <taxon>Embryophyta</taxon>
        <taxon>Tracheophyta</taxon>
        <taxon>Spermatophyta</taxon>
        <taxon>Magnoliopsida</taxon>
        <taxon>eudicotyledons</taxon>
        <taxon>Gunneridae</taxon>
        <taxon>Pentapetalae</taxon>
        <taxon>asterids</taxon>
        <taxon>lamiids</taxon>
        <taxon>Lamiales</taxon>
        <taxon>Pedaliaceae</taxon>
        <taxon>Sesamum</taxon>
    </lineage>
</organism>
<keyword evidence="8" id="KW-0601">Photorespiration</keyword>
<dbReference type="InterPro" id="IPR015422">
    <property type="entry name" value="PyrdxlP-dep_Trfase_small"/>
</dbReference>
<dbReference type="GO" id="GO:0008453">
    <property type="term" value="F:alanine-glyoxylate transaminase activity"/>
    <property type="evidence" value="ECO:0007669"/>
    <property type="project" value="UniProtKB-EC"/>
</dbReference>
<dbReference type="CDD" id="cd00610">
    <property type="entry name" value="OAT_like"/>
    <property type="match status" value="1"/>
</dbReference>
<dbReference type="EC" id="2.6.1.44" evidence="4"/>
<dbReference type="AlphaFoldDB" id="A0AAW2LJ97"/>
<reference evidence="10" key="1">
    <citation type="submission" date="2020-06" db="EMBL/GenBank/DDBJ databases">
        <authorList>
            <person name="Li T."/>
            <person name="Hu X."/>
            <person name="Zhang T."/>
            <person name="Song X."/>
            <person name="Zhang H."/>
            <person name="Dai N."/>
            <person name="Sheng W."/>
            <person name="Hou X."/>
            <person name="Wei L."/>
        </authorList>
    </citation>
    <scope>NUCLEOTIDE SEQUENCE</scope>
    <source>
        <strain evidence="10">G01</strain>
        <tissue evidence="10">Leaf</tissue>
    </source>
</reference>
<dbReference type="InterPro" id="IPR050103">
    <property type="entry name" value="Class-III_PLP-dep_AT"/>
</dbReference>
<comment type="catalytic activity">
    <reaction evidence="1">
        <text>glyoxylate + L-alanine = glycine + pyruvate</text>
        <dbReference type="Rhea" id="RHEA:24248"/>
        <dbReference type="ChEBI" id="CHEBI:15361"/>
        <dbReference type="ChEBI" id="CHEBI:36655"/>
        <dbReference type="ChEBI" id="CHEBI:57305"/>
        <dbReference type="ChEBI" id="CHEBI:57972"/>
        <dbReference type="EC" id="2.6.1.44"/>
    </reaction>
</comment>
<dbReference type="InterPro" id="IPR015424">
    <property type="entry name" value="PyrdxlP-dep_Trfase"/>
</dbReference>
<dbReference type="PIRSF" id="PIRSF000521">
    <property type="entry name" value="Transaminase_4ab_Lys_Orn"/>
    <property type="match status" value="1"/>
</dbReference>
<evidence type="ECO:0000256" key="5">
    <source>
        <dbReference type="ARBA" id="ARBA00022576"/>
    </source>
</evidence>
<dbReference type="GO" id="GO:0009853">
    <property type="term" value="P:photorespiration"/>
    <property type="evidence" value="ECO:0007669"/>
    <property type="project" value="UniProtKB-KW"/>
</dbReference>
<evidence type="ECO:0000256" key="6">
    <source>
        <dbReference type="ARBA" id="ARBA00022679"/>
    </source>
</evidence>
<evidence type="ECO:0000256" key="3">
    <source>
        <dbReference type="ARBA" id="ARBA00008954"/>
    </source>
</evidence>
<protein>
    <recommendedName>
        <fullName evidence="4">alanine--glyoxylate transaminase</fullName>
        <ecNumber evidence="4">2.6.1.44</ecNumber>
    </recommendedName>
</protein>
<evidence type="ECO:0000256" key="8">
    <source>
        <dbReference type="ARBA" id="ARBA00023238"/>
    </source>
</evidence>
<dbReference type="GO" id="GO:0009570">
    <property type="term" value="C:chloroplast stroma"/>
    <property type="evidence" value="ECO:0007669"/>
    <property type="project" value="TreeGrafter"/>
</dbReference>
<dbReference type="Gene3D" id="3.40.640.10">
    <property type="entry name" value="Type I PLP-dependent aspartate aminotransferase-like (Major domain)"/>
    <property type="match status" value="2"/>
</dbReference>
<evidence type="ECO:0000256" key="2">
    <source>
        <dbReference type="ARBA" id="ARBA00001933"/>
    </source>
</evidence>
<comment type="cofactor">
    <cofactor evidence="2">
        <name>pyridoxal 5'-phosphate</name>
        <dbReference type="ChEBI" id="CHEBI:597326"/>
    </cofactor>
</comment>
<sequence length="429" mass="46182">MSCSALFTLNTFLSPALHRSLTLKPSKCYTAPTACVNVDTRAHQKPLVHLKTSEEIIADEKKFIVGTYARAPVVLSSGKGCKLYDVEGREYLDLTSGIAVSALGHGDPDWLRAVTQHADVLTHVSNIYYSVPQVELAKRLVAVSFADRVFFCNSGTEANEAAIKFSRKFQRFSRPDDTNVPVEFIAFKNCFHGRTMGALALTSKEHYRSPFEPVMPGVTFLEYGNVQEAVEMIRSGKIAAVFVEPIQGEGGVYSATKEFLQSLRTACDDAGCLLVFDEPLAGGLPIGAALVTERVAKAINPGEHGSTFAGSPFVCNAGIAVLDKISNTNFLAGVSEKGQYFKQLLVEKLGGGTHVNEIRGLGLIIGIELDVSASPFVDACRKSGLLILTAGKGNVIRIVPPLIVSNQELELAVKIMVDCLPVLDEASSK</sequence>
<gene>
    <name evidence="10" type="ORF">Sangu_2065800</name>
</gene>
<evidence type="ECO:0000256" key="7">
    <source>
        <dbReference type="ARBA" id="ARBA00022898"/>
    </source>
</evidence>
<dbReference type="EMBL" id="JACGWK010000013">
    <property type="protein sequence ID" value="KAL0319096.1"/>
    <property type="molecule type" value="Genomic_DNA"/>
</dbReference>
<dbReference type="PANTHER" id="PTHR11986">
    <property type="entry name" value="AMINOTRANSFERASE CLASS III"/>
    <property type="match status" value="1"/>
</dbReference>
<keyword evidence="6" id="KW-0808">Transferase</keyword>
<dbReference type="Pfam" id="PF00202">
    <property type="entry name" value="Aminotran_3"/>
    <property type="match status" value="2"/>
</dbReference>
<evidence type="ECO:0000313" key="10">
    <source>
        <dbReference type="EMBL" id="KAL0319096.1"/>
    </source>
</evidence>
<dbReference type="Gene3D" id="3.90.1150.10">
    <property type="entry name" value="Aspartate Aminotransferase, domain 1"/>
    <property type="match status" value="2"/>
</dbReference>
<reference evidence="10" key="2">
    <citation type="journal article" date="2024" name="Plant">
        <title>Genomic evolution and insights into agronomic trait innovations of Sesamum species.</title>
        <authorList>
            <person name="Miao H."/>
            <person name="Wang L."/>
            <person name="Qu L."/>
            <person name="Liu H."/>
            <person name="Sun Y."/>
            <person name="Le M."/>
            <person name="Wang Q."/>
            <person name="Wei S."/>
            <person name="Zheng Y."/>
            <person name="Lin W."/>
            <person name="Duan Y."/>
            <person name="Cao H."/>
            <person name="Xiong S."/>
            <person name="Wang X."/>
            <person name="Wei L."/>
            <person name="Li C."/>
            <person name="Ma Q."/>
            <person name="Ju M."/>
            <person name="Zhao R."/>
            <person name="Li G."/>
            <person name="Mu C."/>
            <person name="Tian Q."/>
            <person name="Mei H."/>
            <person name="Zhang T."/>
            <person name="Gao T."/>
            <person name="Zhang H."/>
        </authorList>
    </citation>
    <scope>NUCLEOTIDE SEQUENCE</scope>
    <source>
        <strain evidence="10">G01</strain>
    </source>
</reference>
<accession>A0AAW2LJ97</accession>
<dbReference type="GO" id="GO:0042802">
    <property type="term" value="F:identical protein binding"/>
    <property type="evidence" value="ECO:0007669"/>
    <property type="project" value="TreeGrafter"/>
</dbReference>
<dbReference type="SUPFAM" id="SSF53383">
    <property type="entry name" value="PLP-dependent transferases"/>
    <property type="match status" value="1"/>
</dbReference>
<keyword evidence="7 9" id="KW-0663">Pyridoxal phosphate</keyword>
<comment type="caution">
    <text evidence="10">The sequence shown here is derived from an EMBL/GenBank/DDBJ whole genome shotgun (WGS) entry which is preliminary data.</text>
</comment>
<evidence type="ECO:0000256" key="9">
    <source>
        <dbReference type="RuleBase" id="RU003560"/>
    </source>
</evidence>
<name>A0AAW2LJ97_9LAMI</name>
<keyword evidence="5 10" id="KW-0032">Aminotransferase</keyword>
<dbReference type="PANTHER" id="PTHR11986:SF79">
    <property type="entry name" value="ACETYLORNITHINE AMINOTRANSFERASE, MITOCHONDRIAL"/>
    <property type="match status" value="1"/>
</dbReference>